<dbReference type="Proteomes" id="UP000253507">
    <property type="component" value="Unassembled WGS sequence"/>
</dbReference>
<feature type="compositionally biased region" description="Pro residues" evidence="1">
    <location>
        <begin position="106"/>
        <end position="135"/>
    </location>
</feature>
<organism evidence="2 3">
    <name type="scientific">Streptomyces reniochalinae</name>
    <dbReference type="NCBI Taxonomy" id="2250578"/>
    <lineage>
        <taxon>Bacteria</taxon>
        <taxon>Bacillati</taxon>
        <taxon>Actinomycetota</taxon>
        <taxon>Actinomycetes</taxon>
        <taxon>Kitasatosporales</taxon>
        <taxon>Streptomycetaceae</taxon>
        <taxon>Streptomyces</taxon>
    </lineage>
</organism>
<comment type="caution">
    <text evidence="2">The sequence shown here is derived from an EMBL/GenBank/DDBJ whole genome shotgun (WGS) entry which is preliminary data.</text>
</comment>
<accession>A0A367EEM0</accession>
<protein>
    <submittedName>
        <fullName evidence="2">Uncharacterized protein</fullName>
    </submittedName>
</protein>
<sequence>MDVADLVLRYVEAVVWPVVTLVVAWCLRDYLREAFARMTRIETPAGAIEFEAEARQLRELAEQMDRQTPDAQTPPPGPAPYGIPPATWPYQQPPPAGDSYQQAPSPAYPSPYQQPLPPGGSYPPRQPPAPRPSPGPGHDGASRREPAQETVPVPVPAADTTGYGSPRYPQPSPPTAGELPAAADFRDSWAIVDASPVGALAAAWAALSAGLDAVLPRLPDPRADRGSPALLRQRLDLAGVAPGALAVYDGLRRLRDAAVDDGAPVSASAARHFLAGCERVLGQVRR</sequence>
<gene>
    <name evidence="2" type="ORF">DQ392_20395</name>
</gene>
<proteinExistence type="predicted"/>
<feature type="compositionally biased region" description="Pro residues" evidence="1">
    <location>
        <begin position="72"/>
        <end position="96"/>
    </location>
</feature>
<feature type="region of interest" description="Disordered" evidence="1">
    <location>
        <begin position="63"/>
        <end position="180"/>
    </location>
</feature>
<evidence type="ECO:0000313" key="2">
    <source>
        <dbReference type="EMBL" id="RCG16501.1"/>
    </source>
</evidence>
<evidence type="ECO:0000256" key="1">
    <source>
        <dbReference type="SAM" id="MobiDB-lite"/>
    </source>
</evidence>
<name>A0A367EEM0_9ACTN</name>
<dbReference type="EMBL" id="QOIM01000038">
    <property type="protein sequence ID" value="RCG16501.1"/>
    <property type="molecule type" value="Genomic_DNA"/>
</dbReference>
<dbReference type="AlphaFoldDB" id="A0A367EEM0"/>
<evidence type="ECO:0000313" key="3">
    <source>
        <dbReference type="Proteomes" id="UP000253507"/>
    </source>
</evidence>
<dbReference type="OrthoDB" id="4339059at2"/>
<keyword evidence="3" id="KW-1185">Reference proteome</keyword>
<dbReference type="RefSeq" id="WP_114017087.1">
    <property type="nucleotide sequence ID" value="NZ_QOIM01000038.1"/>
</dbReference>
<reference evidence="2 3" key="1">
    <citation type="submission" date="2018-06" db="EMBL/GenBank/DDBJ databases">
        <title>Streptomyces reniochalinae sp. nov. and Streptomyces diacarnus sp. nov. from marine sponges.</title>
        <authorList>
            <person name="Li L."/>
        </authorList>
    </citation>
    <scope>NUCLEOTIDE SEQUENCE [LARGE SCALE GENOMIC DNA]</scope>
    <source>
        <strain evidence="2 3">LHW50302</strain>
    </source>
</reference>